<dbReference type="WBParaSite" id="sdigi.contig1069.g10158.t1">
    <property type="protein sequence ID" value="sdigi.contig1069.g10158.t1"/>
    <property type="gene ID" value="sdigi.contig1069.g10158"/>
</dbReference>
<evidence type="ECO:0000313" key="1">
    <source>
        <dbReference type="Proteomes" id="UP000887581"/>
    </source>
</evidence>
<name>A0A915PCC2_9BILA</name>
<accession>A0A915PCC2</accession>
<dbReference type="AlphaFoldDB" id="A0A915PCC2"/>
<proteinExistence type="predicted"/>
<evidence type="ECO:0000313" key="2">
    <source>
        <dbReference type="WBParaSite" id="sdigi.contig1069.g10158.t1"/>
    </source>
</evidence>
<dbReference type="Proteomes" id="UP000887581">
    <property type="component" value="Unplaced"/>
</dbReference>
<protein>
    <submittedName>
        <fullName evidence="2">Uncharacterized protein</fullName>
    </submittedName>
</protein>
<sequence length="142" mass="16044">MASVSNLTKLYRKTLLPMAAIINAAGIIMQGKGKADHLRLSFIFEFRSYQSIWHGDSRVPKTFPEEEQEQIWLALGTMAQVSNPVKLHRKTLFPMTAIMDAWLQCYSTTGIMQVQRVASASCLELITYHIATDANADQQRHC</sequence>
<keyword evidence="1" id="KW-1185">Reference proteome</keyword>
<organism evidence="1 2">
    <name type="scientific">Setaria digitata</name>
    <dbReference type="NCBI Taxonomy" id="48799"/>
    <lineage>
        <taxon>Eukaryota</taxon>
        <taxon>Metazoa</taxon>
        <taxon>Ecdysozoa</taxon>
        <taxon>Nematoda</taxon>
        <taxon>Chromadorea</taxon>
        <taxon>Rhabditida</taxon>
        <taxon>Spirurina</taxon>
        <taxon>Spiruromorpha</taxon>
        <taxon>Filarioidea</taxon>
        <taxon>Setariidae</taxon>
        <taxon>Setaria</taxon>
    </lineage>
</organism>
<reference evidence="2" key="1">
    <citation type="submission" date="2022-11" db="UniProtKB">
        <authorList>
            <consortium name="WormBaseParasite"/>
        </authorList>
    </citation>
    <scope>IDENTIFICATION</scope>
</reference>